<name>A0AAE3HIC7_9GAMM</name>
<dbReference type="GO" id="GO:0047575">
    <property type="term" value="F:4-carboxymuconolactone decarboxylase activity"/>
    <property type="evidence" value="ECO:0007669"/>
    <property type="project" value="UniProtKB-EC"/>
</dbReference>
<dbReference type="Pfam" id="PF02627">
    <property type="entry name" value="CMD"/>
    <property type="match status" value="1"/>
</dbReference>
<proteinExistence type="predicted"/>
<comment type="caution">
    <text evidence="2">The sequence shown here is derived from an EMBL/GenBank/DDBJ whole genome shotgun (WGS) entry which is preliminary data.</text>
</comment>
<accession>A0AAE3HIC7</accession>
<evidence type="ECO:0000313" key="3">
    <source>
        <dbReference type="Proteomes" id="UP001204445"/>
    </source>
</evidence>
<dbReference type="RefSeq" id="WP_259054452.1">
    <property type="nucleotide sequence ID" value="NZ_JANUCT010000005.1"/>
</dbReference>
<evidence type="ECO:0000259" key="1">
    <source>
        <dbReference type="Pfam" id="PF02627"/>
    </source>
</evidence>
<dbReference type="InterPro" id="IPR052512">
    <property type="entry name" value="4CMD/NDH-1_regulator"/>
</dbReference>
<dbReference type="InterPro" id="IPR029032">
    <property type="entry name" value="AhpD-like"/>
</dbReference>
<dbReference type="InterPro" id="IPR003779">
    <property type="entry name" value="CMD-like"/>
</dbReference>
<evidence type="ECO:0000313" key="2">
    <source>
        <dbReference type="EMBL" id="MCS3902854.1"/>
    </source>
</evidence>
<dbReference type="EMBL" id="JANUCT010000005">
    <property type="protein sequence ID" value="MCS3902854.1"/>
    <property type="molecule type" value="Genomic_DNA"/>
</dbReference>
<feature type="domain" description="Carboxymuconolactone decarboxylase-like" evidence="1">
    <location>
        <begin position="29"/>
        <end position="112"/>
    </location>
</feature>
<dbReference type="PANTHER" id="PTHR33570:SF2">
    <property type="entry name" value="CARBOXYMUCONOLACTONE DECARBOXYLASE-LIKE DOMAIN-CONTAINING PROTEIN"/>
    <property type="match status" value="1"/>
</dbReference>
<dbReference type="GO" id="GO:0051920">
    <property type="term" value="F:peroxiredoxin activity"/>
    <property type="evidence" value="ECO:0007669"/>
    <property type="project" value="InterPro"/>
</dbReference>
<dbReference type="PANTHER" id="PTHR33570">
    <property type="entry name" value="4-CARBOXYMUCONOLACTONE DECARBOXYLASE FAMILY PROTEIN"/>
    <property type="match status" value="1"/>
</dbReference>
<protein>
    <submittedName>
        <fullName evidence="2">4-carboxymuconolactone decarboxylase</fullName>
        <ecNumber evidence="2">4.1.1.44</ecNumber>
    </submittedName>
</protein>
<keyword evidence="2" id="KW-0456">Lyase</keyword>
<reference evidence="2" key="1">
    <citation type="submission" date="2022-08" db="EMBL/GenBank/DDBJ databases">
        <title>Genomic Encyclopedia of Type Strains, Phase III (KMG-III): the genomes of soil and plant-associated and newly described type strains.</title>
        <authorList>
            <person name="Whitman W."/>
        </authorList>
    </citation>
    <scope>NUCLEOTIDE SEQUENCE</scope>
    <source>
        <strain evidence="2">HMT 1</strain>
    </source>
</reference>
<dbReference type="SUPFAM" id="SSF69118">
    <property type="entry name" value="AhpD-like"/>
    <property type="match status" value="1"/>
</dbReference>
<keyword evidence="3" id="KW-1185">Reference proteome</keyword>
<organism evidence="2 3">
    <name type="scientific">Methylohalomonas lacus</name>
    <dbReference type="NCBI Taxonomy" id="398773"/>
    <lineage>
        <taxon>Bacteria</taxon>
        <taxon>Pseudomonadati</taxon>
        <taxon>Pseudomonadota</taxon>
        <taxon>Gammaproteobacteria</taxon>
        <taxon>Methylohalomonadales</taxon>
        <taxon>Methylohalomonadaceae</taxon>
        <taxon>Methylohalomonas</taxon>
    </lineage>
</organism>
<dbReference type="Proteomes" id="UP001204445">
    <property type="component" value="Unassembled WGS sequence"/>
</dbReference>
<sequence length="122" mass="13701">MSSQHDKGRELAELHLGKAGLDSLDQFSPELGDYVIRHGFSDMYTNEALDQRARKIATLASLVTSGNQPQLGWHIRGALENNMLSVDEIREIIVQMTIYIGYPAAFNAMRTMNETLKSMETE</sequence>
<dbReference type="EC" id="4.1.1.44" evidence="2"/>
<gene>
    <name evidence="2" type="ORF">J2T55_000862</name>
</gene>
<dbReference type="AlphaFoldDB" id="A0AAE3HIC7"/>
<dbReference type="Gene3D" id="1.20.1290.10">
    <property type="entry name" value="AhpD-like"/>
    <property type="match status" value="1"/>
</dbReference>